<organism evidence="13 14">
    <name type="scientific">Roseimicrobium gellanilyticum</name>
    <dbReference type="NCBI Taxonomy" id="748857"/>
    <lineage>
        <taxon>Bacteria</taxon>
        <taxon>Pseudomonadati</taxon>
        <taxon>Verrucomicrobiota</taxon>
        <taxon>Verrucomicrobiia</taxon>
        <taxon>Verrucomicrobiales</taxon>
        <taxon>Verrucomicrobiaceae</taxon>
        <taxon>Roseimicrobium</taxon>
    </lineage>
</organism>
<dbReference type="SUPFAM" id="SSF63882">
    <property type="entry name" value="MoeA N-terminal region -like"/>
    <property type="match status" value="1"/>
</dbReference>
<evidence type="ECO:0000259" key="12">
    <source>
        <dbReference type="SMART" id="SM00852"/>
    </source>
</evidence>
<evidence type="ECO:0000256" key="1">
    <source>
        <dbReference type="ARBA" id="ARBA00001946"/>
    </source>
</evidence>
<dbReference type="Gene3D" id="2.170.190.11">
    <property type="entry name" value="Molybdopterin biosynthesis moea protein, domain 3"/>
    <property type="match status" value="1"/>
</dbReference>
<dbReference type="Gene3D" id="2.40.340.10">
    <property type="entry name" value="MoeA, C-terminal, domain IV"/>
    <property type="match status" value="1"/>
</dbReference>
<dbReference type="InterPro" id="IPR036135">
    <property type="entry name" value="MoeA_linker/N_sf"/>
</dbReference>
<dbReference type="NCBIfam" id="TIGR00177">
    <property type="entry name" value="molyb_syn"/>
    <property type="match status" value="1"/>
</dbReference>
<dbReference type="EMBL" id="QNRR01000002">
    <property type="protein sequence ID" value="RBP46087.1"/>
    <property type="molecule type" value="Genomic_DNA"/>
</dbReference>
<evidence type="ECO:0000256" key="8">
    <source>
        <dbReference type="ARBA" id="ARBA00022842"/>
    </source>
</evidence>
<dbReference type="Gene3D" id="3.40.980.10">
    <property type="entry name" value="MoaB/Mog-like domain"/>
    <property type="match status" value="1"/>
</dbReference>
<comment type="caution">
    <text evidence="13">The sequence shown here is derived from an EMBL/GenBank/DDBJ whole genome shotgun (WGS) entry which is preliminary data.</text>
</comment>
<dbReference type="GO" id="GO:0046872">
    <property type="term" value="F:metal ion binding"/>
    <property type="evidence" value="ECO:0007669"/>
    <property type="project" value="UniProtKB-UniRule"/>
</dbReference>
<evidence type="ECO:0000256" key="4">
    <source>
        <dbReference type="ARBA" id="ARBA00010763"/>
    </source>
</evidence>
<proteinExistence type="inferred from homology"/>
<evidence type="ECO:0000313" key="14">
    <source>
        <dbReference type="Proteomes" id="UP000253426"/>
    </source>
</evidence>
<feature type="domain" description="MoaB/Mog" evidence="12">
    <location>
        <begin position="176"/>
        <end position="319"/>
    </location>
</feature>
<dbReference type="OrthoDB" id="9804758at2"/>
<dbReference type="Gene3D" id="3.90.105.10">
    <property type="entry name" value="Molybdopterin biosynthesis moea protein, domain 2"/>
    <property type="match status" value="1"/>
</dbReference>
<gene>
    <name evidence="13" type="ORF">DES53_102473</name>
</gene>
<comment type="function">
    <text evidence="2 11">Catalyzes the insertion of molybdate into adenylated molybdopterin with the concomitant release of AMP.</text>
</comment>
<dbReference type="GO" id="GO:0005829">
    <property type="term" value="C:cytosol"/>
    <property type="evidence" value="ECO:0007669"/>
    <property type="project" value="TreeGrafter"/>
</dbReference>
<dbReference type="NCBIfam" id="NF045515">
    <property type="entry name" value="Glp_gephyrin"/>
    <property type="match status" value="1"/>
</dbReference>
<dbReference type="SMART" id="SM00852">
    <property type="entry name" value="MoCF_biosynth"/>
    <property type="match status" value="1"/>
</dbReference>
<evidence type="ECO:0000256" key="3">
    <source>
        <dbReference type="ARBA" id="ARBA00005046"/>
    </source>
</evidence>
<dbReference type="InterPro" id="IPR036688">
    <property type="entry name" value="MoeA_C_domain_IV_sf"/>
</dbReference>
<dbReference type="Pfam" id="PF03453">
    <property type="entry name" value="MoeA_N"/>
    <property type="match status" value="1"/>
</dbReference>
<evidence type="ECO:0000256" key="7">
    <source>
        <dbReference type="ARBA" id="ARBA00022723"/>
    </source>
</evidence>
<dbReference type="PROSITE" id="PS01079">
    <property type="entry name" value="MOCF_BIOSYNTHESIS_2"/>
    <property type="match status" value="1"/>
</dbReference>
<dbReference type="EC" id="2.10.1.1" evidence="11"/>
<comment type="similarity">
    <text evidence="4 11">Belongs to the MoeA family.</text>
</comment>
<evidence type="ECO:0000256" key="9">
    <source>
        <dbReference type="ARBA" id="ARBA00023150"/>
    </source>
</evidence>
<dbReference type="Proteomes" id="UP000253426">
    <property type="component" value="Unassembled WGS sequence"/>
</dbReference>
<accession>A0A366HTQ6</accession>
<dbReference type="InterPro" id="IPR005110">
    <property type="entry name" value="MoeA_linker/N"/>
</dbReference>
<protein>
    <recommendedName>
        <fullName evidence="11">Molybdopterin molybdenumtransferase</fullName>
        <ecNumber evidence="11">2.10.1.1</ecNumber>
    </recommendedName>
</protein>
<dbReference type="PANTHER" id="PTHR10192">
    <property type="entry name" value="MOLYBDOPTERIN BIOSYNTHESIS PROTEIN"/>
    <property type="match status" value="1"/>
</dbReference>
<dbReference type="GO" id="GO:0061599">
    <property type="term" value="F:molybdopterin molybdotransferase activity"/>
    <property type="evidence" value="ECO:0007669"/>
    <property type="project" value="UniProtKB-UniRule"/>
</dbReference>
<reference evidence="13 14" key="1">
    <citation type="submission" date="2018-06" db="EMBL/GenBank/DDBJ databases">
        <title>Genomic Encyclopedia of Type Strains, Phase IV (KMG-IV): sequencing the most valuable type-strain genomes for metagenomic binning, comparative biology and taxonomic classification.</title>
        <authorList>
            <person name="Goeker M."/>
        </authorList>
    </citation>
    <scope>NUCLEOTIDE SEQUENCE [LARGE SCALE GENOMIC DNA]</scope>
    <source>
        <strain evidence="13 14">DSM 25532</strain>
    </source>
</reference>
<comment type="catalytic activity">
    <reaction evidence="10">
        <text>adenylyl-molybdopterin + molybdate = Mo-molybdopterin + AMP + H(+)</text>
        <dbReference type="Rhea" id="RHEA:35047"/>
        <dbReference type="ChEBI" id="CHEBI:15378"/>
        <dbReference type="ChEBI" id="CHEBI:36264"/>
        <dbReference type="ChEBI" id="CHEBI:62727"/>
        <dbReference type="ChEBI" id="CHEBI:71302"/>
        <dbReference type="ChEBI" id="CHEBI:456215"/>
        <dbReference type="EC" id="2.10.1.1"/>
    </reaction>
</comment>
<evidence type="ECO:0000256" key="11">
    <source>
        <dbReference type="RuleBase" id="RU365090"/>
    </source>
</evidence>
<dbReference type="InterPro" id="IPR038987">
    <property type="entry name" value="MoeA-like"/>
</dbReference>
<dbReference type="Pfam" id="PF00994">
    <property type="entry name" value="MoCF_biosynth"/>
    <property type="match status" value="1"/>
</dbReference>
<dbReference type="Pfam" id="PF03454">
    <property type="entry name" value="MoeA_C"/>
    <property type="match status" value="1"/>
</dbReference>
<keyword evidence="14" id="KW-1185">Reference proteome</keyword>
<dbReference type="SUPFAM" id="SSF63867">
    <property type="entry name" value="MoeA C-terminal domain-like"/>
    <property type="match status" value="1"/>
</dbReference>
<dbReference type="AlphaFoldDB" id="A0A366HTQ6"/>
<keyword evidence="7 11" id="KW-0479">Metal-binding</keyword>
<keyword evidence="9 11" id="KW-0501">Molybdenum cofactor biosynthesis</keyword>
<keyword evidence="8 11" id="KW-0460">Magnesium</keyword>
<evidence type="ECO:0000313" key="13">
    <source>
        <dbReference type="EMBL" id="RBP46087.1"/>
    </source>
</evidence>
<dbReference type="CDD" id="cd00887">
    <property type="entry name" value="MoeA"/>
    <property type="match status" value="1"/>
</dbReference>
<dbReference type="InterPro" id="IPR008284">
    <property type="entry name" value="MoCF_biosynth_CS"/>
</dbReference>
<evidence type="ECO:0000256" key="10">
    <source>
        <dbReference type="ARBA" id="ARBA00047317"/>
    </source>
</evidence>
<evidence type="ECO:0000256" key="2">
    <source>
        <dbReference type="ARBA" id="ARBA00002901"/>
    </source>
</evidence>
<dbReference type="UniPathway" id="UPA00344"/>
<dbReference type="InterPro" id="IPR036425">
    <property type="entry name" value="MoaB/Mog-like_dom_sf"/>
</dbReference>
<dbReference type="FunFam" id="3.40.980.10:FF:000004">
    <property type="entry name" value="Molybdopterin molybdenumtransferase"/>
    <property type="match status" value="1"/>
</dbReference>
<comment type="cofactor">
    <cofactor evidence="1 11">
        <name>Mg(2+)</name>
        <dbReference type="ChEBI" id="CHEBI:18420"/>
    </cofactor>
</comment>
<evidence type="ECO:0000256" key="5">
    <source>
        <dbReference type="ARBA" id="ARBA00022505"/>
    </source>
</evidence>
<evidence type="ECO:0000256" key="6">
    <source>
        <dbReference type="ARBA" id="ARBA00022679"/>
    </source>
</evidence>
<dbReference type="InterPro" id="IPR001453">
    <property type="entry name" value="MoaB/Mog_dom"/>
</dbReference>
<keyword evidence="6 11" id="KW-0808">Transferase</keyword>
<dbReference type="GO" id="GO:0006777">
    <property type="term" value="P:Mo-molybdopterin cofactor biosynthetic process"/>
    <property type="evidence" value="ECO:0007669"/>
    <property type="project" value="UniProtKB-UniRule"/>
</dbReference>
<keyword evidence="5 11" id="KW-0500">Molybdenum</keyword>
<dbReference type="PANTHER" id="PTHR10192:SF5">
    <property type="entry name" value="GEPHYRIN"/>
    <property type="match status" value="1"/>
</dbReference>
<name>A0A366HTQ6_9BACT</name>
<dbReference type="InterPro" id="IPR005111">
    <property type="entry name" value="MoeA_C_domain_IV"/>
</dbReference>
<dbReference type="RefSeq" id="WP_113957627.1">
    <property type="nucleotide sequence ID" value="NZ_QNRR01000002.1"/>
</dbReference>
<dbReference type="SUPFAM" id="SSF53218">
    <property type="entry name" value="Molybdenum cofactor biosynthesis proteins"/>
    <property type="match status" value="1"/>
</dbReference>
<comment type="pathway">
    <text evidence="3 11">Cofactor biosynthesis; molybdopterin biosynthesis.</text>
</comment>
<sequence length="401" mass="43035">MLTEQEALEHILSSVTALPSQSVPLREGVRSYAARAIHATIPLPGFDNSAMDGYAVRAEDTRTTEPLRVTGAIAAGDVAGVSLEPHTAIRIFTGAPMPPGADAVIMQEDVSTDAEKKSIVCKEPVELGENVRVLGCDLCVGQRIVDKGEPLNAARLAVLASQGLTHVDIAEAPRIAVVTTGDELIPPGEPLLPGKLYNSNGIMLEAMLRSVGISSPITFHHLRDNLEETVSALRELTRQHDFIILSGGVSVGEHDYIKPALKALDIPAEFWRVKVKPGKPVLFAKTVSSPRPCHLFGLPGNPVSSHVTFHLFVRPALLKVLGAGNASRSLPRVSATLTRAMKNRGDRPHYIRGVHEDGKFTPTGVQQSHALFSLSRANAFLRMDPEQELAEGATVQALLCD</sequence>
<dbReference type="FunFam" id="2.170.190.11:FF:000001">
    <property type="entry name" value="Molybdopterin molybdenumtransferase"/>
    <property type="match status" value="1"/>
</dbReference>